<accession>A0A0L7QW21</accession>
<proteinExistence type="predicted"/>
<gene>
    <name evidence="2" type="ORF">WH47_02510</name>
</gene>
<dbReference type="STRING" id="597456.A0A0L7QW21"/>
<feature type="compositionally biased region" description="Polar residues" evidence="1">
    <location>
        <begin position="195"/>
        <end position="204"/>
    </location>
</feature>
<feature type="compositionally biased region" description="Low complexity" evidence="1">
    <location>
        <begin position="384"/>
        <end position="394"/>
    </location>
</feature>
<name>A0A0L7QW21_9HYME</name>
<reference evidence="2 3" key="1">
    <citation type="submission" date="2015-07" db="EMBL/GenBank/DDBJ databases">
        <title>The genome of Habropoda laboriosa.</title>
        <authorList>
            <person name="Pan H."/>
            <person name="Kapheim K."/>
        </authorList>
    </citation>
    <scope>NUCLEOTIDE SEQUENCE [LARGE SCALE GENOMIC DNA]</scope>
    <source>
        <strain evidence="2">0110345459</strain>
    </source>
</reference>
<dbReference type="Proteomes" id="UP000053825">
    <property type="component" value="Unassembled WGS sequence"/>
</dbReference>
<dbReference type="EMBL" id="KQ414716">
    <property type="protein sequence ID" value="KOC62807.1"/>
    <property type="molecule type" value="Genomic_DNA"/>
</dbReference>
<feature type="region of interest" description="Disordered" evidence="1">
    <location>
        <begin position="490"/>
        <end position="524"/>
    </location>
</feature>
<feature type="region of interest" description="Disordered" evidence="1">
    <location>
        <begin position="185"/>
        <end position="204"/>
    </location>
</feature>
<evidence type="ECO:0000256" key="1">
    <source>
        <dbReference type="SAM" id="MobiDB-lite"/>
    </source>
</evidence>
<dbReference type="AlphaFoldDB" id="A0A0L7QW21"/>
<sequence>MAQYYNFVTNDSGTLTLEEVQRIYSAEGQSVQLVVEDINNGGNGSQQLLTYTTAPQNSGQAIFSQQINLGSQISTTQLEQGTSSQGVSKTATVNANTAGGNIVNIVDNKGSKTIVGCTNDGQQMQWIKMQENSISVNAVSKQSALISEKSQTAKLNENQNNTSSQSLLHGSCELSSLNTELLKRKPLRSYHNRNRLSTNNIQTGSSSIVDRSNVTSNIGTQIPNANASNIKVPTPSFCNKTISPVGQNVTQISTQIHTSSSTAHSRPQAPVLMSKNSLKVQQPKMEQTISTLKQVQSQRKVQNDQRLQGNNMQRLSNNPTERQQATTNSVQQKQVASPQLQFQKQTATQKSQYELLSPSQNLHNSMDVESLESPSLLEKGPTNQQSFSSQTDSESSLSESVAFLEKVIHNPIDTKVQHQIQGNTAKMLVMLSNGEQRLITFDIPNEDCTVQDLLEQVNIIFCGKTSVSLVSDPTLGINYIVEAGPGAVASHDVTENDGSQDNANTNLDNSHSSPDENSNPVQQNEVSYIKLML</sequence>
<keyword evidence="3" id="KW-1185">Reference proteome</keyword>
<evidence type="ECO:0000313" key="2">
    <source>
        <dbReference type="EMBL" id="KOC62807.1"/>
    </source>
</evidence>
<feature type="compositionally biased region" description="Basic residues" evidence="1">
    <location>
        <begin position="185"/>
        <end position="194"/>
    </location>
</feature>
<dbReference type="OrthoDB" id="442460at2759"/>
<evidence type="ECO:0000313" key="3">
    <source>
        <dbReference type="Proteomes" id="UP000053825"/>
    </source>
</evidence>
<protein>
    <submittedName>
        <fullName evidence="2">Uncharacterized protein</fullName>
    </submittedName>
</protein>
<feature type="region of interest" description="Disordered" evidence="1">
    <location>
        <begin position="367"/>
        <end position="394"/>
    </location>
</feature>
<feature type="region of interest" description="Disordered" evidence="1">
    <location>
        <begin position="293"/>
        <end position="346"/>
    </location>
</feature>
<organism evidence="2 3">
    <name type="scientific">Habropoda laboriosa</name>
    <dbReference type="NCBI Taxonomy" id="597456"/>
    <lineage>
        <taxon>Eukaryota</taxon>
        <taxon>Metazoa</taxon>
        <taxon>Ecdysozoa</taxon>
        <taxon>Arthropoda</taxon>
        <taxon>Hexapoda</taxon>
        <taxon>Insecta</taxon>
        <taxon>Pterygota</taxon>
        <taxon>Neoptera</taxon>
        <taxon>Endopterygota</taxon>
        <taxon>Hymenoptera</taxon>
        <taxon>Apocrita</taxon>
        <taxon>Aculeata</taxon>
        <taxon>Apoidea</taxon>
        <taxon>Anthophila</taxon>
        <taxon>Apidae</taxon>
        <taxon>Habropoda</taxon>
    </lineage>
</organism>
<feature type="compositionally biased region" description="Polar residues" evidence="1">
    <location>
        <begin position="496"/>
        <end position="524"/>
    </location>
</feature>